<evidence type="ECO:0000313" key="2">
    <source>
        <dbReference type="Proteomes" id="UP001162992"/>
    </source>
</evidence>
<organism evidence="1 2">
    <name type="scientific">Diphasiastrum complanatum</name>
    <name type="common">Issler's clubmoss</name>
    <name type="synonym">Lycopodium complanatum</name>
    <dbReference type="NCBI Taxonomy" id="34168"/>
    <lineage>
        <taxon>Eukaryota</taxon>
        <taxon>Viridiplantae</taxon>
        <taxon>Streptophyta</taxon>
        <taxon>Embryophyta</taxon>
        <taxon>Tracheophyta</taxon>
        <taxon>Lycopodiopsida</taxon>
        <taxon>Lycopodiales</taxon>
        <taxon>Lycopodiaceae</taxon>
        <taxon>Lycopodioideae</taxon>
        <taxon>Diphasiastrum</taxon>
    </lineage>
</organism>
<accession>A0ACC2DVR3</accession>
<sequence>MSTIGSTTRIGKYELGRTLGEGTFAKVRLARNVVTGENFAIKVLDKEKLLKHKMVEQIKREISTMKLVKHPNIVQLYEVLASKTKIYIVIEYVTGGELFNKIVKKGRLQEDEARKFFHQLINAVDYCHSRGVYHRDLKPENLLLDGDGNLKVSDFGLSALPQQLRADGLLHTTCGTPNYVAPEVINNKGYSGATADLWSCGVILFVLIAGYLPFDETSIMNLYRKIYRAEFRCPSWFSTGARKLITRILYPNPKSRITIPQILQNEWFKKGYAPVKVTEGDNINLQDVENVFNDSGEHLVLEKKESKPVIMNAFELIAMSSGLDLSGLFEKQQEPVKQERRFTSTCPAKEIITKIEETAKPLGFNVHKQNYKMKLQGEKTGRKGHLSVATEVFEVAPSLFMVEVRKNGGDTLEYHSFYKNLSVGLKDIVWTSEVDMAN</sequence>
<evidence type="ECO:0000313" key="1">
    <source>
        <dbReference type="EMBL" id="KAJ7558418.1"/>
    </source>
</evidence>
<name>A0ACC2DVR3_DIPCM</name>
<protein>
    <submittedName>
        <fullName evidence="1">Uncharacterized protein</fullName>
    </submittedName>
</protein>
<dbReference type="EMBL" id="CM055095">
    <property type="protein sequence ID" value="KAJ7558418.1"/>
    <property type="molecule type" value="Genomic_DNA"/>
</dbReference>
<keyword evidence="2" id="KW-1185">Reference proteome</keyword>
<dbReference type="Proteomes" id="UP001162992">
    <property type="component" value="Chromosome 4"/>
</dbReference>
<reference evidence="2" key="1">
    <citation type="journal article" date="2024" name="Proc. Natl. Acad. Sci. U.S.A.">
        <title>Extraordinary preservation of gene collinearity over three hundred million years revealed in homosporous lycophytes.</title>
        <authorList>
            <person name="Li C."/>
            <person name="Wickell D."/>
            <person name="Kuo L.Y."/>
            <person name="Chen X."/>
            <person name="Nie B."/>
            <person name="Liao X."/>
            <person name="Peng D."/>
            <person name="Ji J."/>
            <person name="Jenkins J."/>
            <person name="Williams M."/>
            <person name="Shu S."/>
            <person name="Plott C."/>
            <person name="Barry K."/>
            <person name="Rajasekar S."/>
            <person name="Grimwood J."/>
            <person name="Han X."/>
            <person name="Sun S."/>
            <person name="Hou Z."/>
            <person name="He W."/>
            <person name="Dai G."/>
            <person name="Sun C."/>
            <person name="Schmutz J."/>
            <person name="Leebens-Mack J.H."/>
            <person name="Li F.W."/>
            <person name="Wang L."/>
        </authorList>
    </citation>
    <scope>NUCLEOTIDE SEQUENCE [LARGE SCALE GENOMIC DNA]</scope>
    <source>
        <strain evidence="2">cv. PW_Plant_1</strain>
    </source>
</reference>
<proteinExistence type="predicted"/>
<comment type="caution">
    <text evidence="1">The sequence shown here is derived from an EMBL/GenBank/DDBJ whole genome shotgun (WGS) entry which is preliminary data.</text>
</comment>
<gene>
    <name evidence="1" type="ORF">O6H91_04G038200</name>
</gene>